<evidence type="ECO:0000259" key="2">
    <source>
        <dbReference type="SMART" id="SM00458"/>
    </source>
</evidence>
<dbReference type="Gene3D" id="2.80.10.50">
    <property type="match status" value="3"/>
</dbReference>
<dbReference type="RefSeq" id="WP_311613664.1">
    <property type="nucleotide sequence ID" value="NZ_JAVRFI010000018.1"/>
</dbReference>
<keyword evidence="1" id="KW-0732">Signal</keyword>
<name>A0ABU2STV4_9ACTN</name>
<feature type="chain" id="PRO_5045685588" evidence="1">
    <location>
        <begin position="28"/>
        <end position="212"/>
    </location>
</feature>
<gene>
    <name evidence="3" type="ORF">RM609_24275</name>
</gene>
<dbReference type="SMART" id="SM00458">
    <property type="entry name" value="RICIN"/>
    <property type="match status" value="1"/>
</dbReference>
<dbReference type="InterPro" id="IPR035992">
    <property type="entry name" value="Ricin_B-like_lectins"/>
</dbReference>
<dbReference type="Proteomes" id="UP001180531">
    <property type="component" value="Unassembled WGS sequence"/>
</dbReference>
<keyword evidence="4" id="KW-1185">Reference proteome</keyword>
<proteinExistence type="predicted"/>
<feature type="domain" description="Ricin B lectin" evidence="2">
    <location>
        <begin position="69"/>
        <end position="209"/>
    </location>
</feature>
<comment type="caution">
    <text evidence="3">The sequence shown here is derived from an EMBL/GenBank/DDBJ whole genome shotgun (WGS) entry which is preliminary data.</text>
</comment>
<dbReference type="Pfam" id="PF14200">
    <property type="entry name" value="RicinB_lectin_2"/>
    <property type="match status" value="2"/>
</dbReference>
<accession>A0ABU2STV4</accession>
<evidence type="ECO:0000313" key="4">
    <source>
        <dbReference type="Proteomes" id="UP001180531"/>
    </source>
</evidence>
<sequence>MARTTRAALAIGAGLILLTGGAGTAYADGDDSTTAAQRAAEAAARAAADAARAAAEAARAANERANAPQTVVTLQVAASGKCLEINNGAKDNGVKAQQYTCNGTAPQQWRMVPAADSSYELRSVPSGKCLEVENSGTKAGDDAQQWTCHGGANTHWQAVLVDHDKKLFQLRPQHVQDRCLDIPGASKENNVKAQQWYCNQSDAQLWKITPVK</sequence>
<feature type="signal peptide" evidence="1">
    <location>
        <begin position="1"/>
        <end position="27"/>
    </location>
</feature>
<evidence type="ECO:0000313" key="3">
    <source>
        <dbReference type="EMBL" id="MDT0452178.1"/>
    </source>
</evidence>
<reference evidence="3" key="1">
    <citation type="submission" date="2024-05" db="EMBL/GenBank/DDBJ databases">
        <title>30 novel species of actinomycetes from the DSMZ collection.</title>
        <authorList>
            <person name="Nouioui I."/>
        </authorList>
    </citation>
    <scope>NUCLEOTIDE SEQUENCE</scope>
    <source>
        <strain evidence="3">DSM 40473</strain>
    </source>
</reference>
<organism evidence="3 4">
    <name type="scientific">Streptomyces hesseae</name>
    <dbReference type="NCBI Taxonomy" id="3075519"/>
    <lineage>
        <taxon>Bacteria</taxon>
        <taxon>Bacillati</taxon>
        <taxon>Actinomycetota</taxon>
        <taxon>Actinomycetes</taxon>
        <taxon>Kitasatosporales</taxon>
        <taxon>Streptomycetaceae</taxon>
        <taxon>Streptomyces</taxon>
    </lineage>
</organism>
<dbReference type="InterPro" id="IPR000772">
    <property type="entry name" value="Ricin_B_lectin"/>
</dbReference>
<evidence type="ECO:0000256" key="1">
    <source>
        <dbReference type="SAM" id="SignalP"/>
    </source>
</evidence>
<dbReference type="EMBL" id="JAVRFI010000018">
    <property type="protein sequence ID" value="MDT0452178.1"/>
    <property type="molecule type" value="Genomic_DNA"/>
</dbReference>
<dbReference type="CDD" id="cd00161">
    <property type="entry name" value="beta-trefoil_Ricin-like"/>
    <property type="match status" value="1"/>
</dbReference>
<dbReference type="SUPFAM" id="SSF50370">
    <property type="entry name" value="Ricin B-like lectins"/>
    <property type="match status" value="1"/>
</dbReference>
<protein>
    <submittedName>
        <fullName evidence="3">RICIN domain-containing protein</fullName>
    </submittedName>
</protein>
<dbReference type="PROSITE" id="PS50231">
    <property type="entry name" value="RICIN_B_LECTIN"/>
    <property type="match status" value="1"/>
</dbReference>